<dbReference type="AlphaFoldDB" id="A0AAX3WJ56"/>
<dbReference type="Pfam" id="PF00072">
    <property type="entry name" value="Response_reg"/>
    <property type="match status" value="1"/>
</dbReference>
<gene>
    <name evidence="4" type="ORF">KEC54_07455</name>
</gene>
<name>A0AAX3WJ56_METEX</name>
<dbReference type="SMART" id="SM00448">
    <property type="entry name" value="REC"/>
    <property type="match status" value="1"/>
</dbReference>
<accession>A0AAX3WJ56</accession>
<feature type="modified residue" description="4-aspartylphosphate" evidence="2">
    <location>
        <position position="50"/>
    </location>
</feature>
<dbReference type="InterPro" id="IPR001789">
    <property type="entry name" value="Sig_transdc_resp-reg_receiver"/>
</dbReference>
<evidence type="ECO:0000259" key="3">
    <source>
        <dbReference type="PROSITE" id="PS50110"/>
    </source>
</evidence>
<evidence type="ECO:0000256" key="2">
    <source>
        <dbReference type="PROSITE-ProRule" id="PRU00169"/>
    </source>
</evidence>
<dbReference type="PANTHER" id="PTHR44591:SF25">
    <property type="entry name" value="CHEMOTAXIS TWO-COMPONENT RESPONSE REGULATOR"/>
    <property type="match status" value="1"/>
</dbReference>
<dbReference type="RefSeq" id="WP_082490207.1">
    <property type="nucleotide sequence ID" value="NZ_CP073633.1"/>
</dbReference>
<sequence length="121" mass="12977">MIAIVDDDNSVREAMSGLVRSLGYVTRSYSSAIDFLRAGVADETSCVITDMQMPGMDGTDLQHALRDAGRSVPIIVVTGFLTDAVRARALEAGAWDVFRKPCDGAALGRSLETALNRQTRA</sequence>
<keyword evidence="1 2" id="KW-0597">Phosphoprotein</keyword>
<protein>
    <submittedName>
        <fullName evidence="4">Response regulator</fullName>
    </submittedName>
</protein>
<dbReference type="SUPFAM" id="SSF52172">
    <property type="entry name" value="CheY-like"/>
    <property type="match status" value="1"/>
</dbReference>
<dbReference type="InterPro" id="IPR050595">
    <property type="entry name" value="Bact_response_regulator"/>
</dbReference>
<dbReference type="GO" id="GO:0000160">
    <property type="term" value="P:phosphorelay signal transduction system"/>
    <property type="evidence" value="ECO:0007669"/>
    <property type="project" value="InterPro"/>
</dbReference>
<dbReference type="EMBL" id="CP073633">
    <property type="protein sequence ID" value="WHQ71386.1"/>
    <property type="molecule type" value="Genomic_DNA"/>
</dbReference>
<evidence type="ECO:0000313" key="4">
    <source>
        <dbReference type="EMBL" id="WHQ71386.1"/>
    </source>
</evidence>
<dbReference type="Gene3D" id="3.40.50.2300">
    <property type="match status" value="1"/>
</dbReference>
<evidence type="ECO:0000256" key="1">
    <source>
        <dbReference type="ARBA" id="ARBA00022553"/>
    </source>
</evidence>
<reference evidence="4" key="1">
    <citation type="journal article" date="2022" name="Biotechnol. Bioprocess Eng.">
        <title>Pan-genome Analysis Reveals Comparative Genomic Features of Central Metabolic Pathways in Methylorubrum extorquens.</title>
        <authorList>
            <person name="Lee G.M."/>
            <person name="Scott-Nevros Z.K."/>
            <person name="Lee S.-M."/>
            <person name="Kim D."/>
        </authorList>
    </citation>
    <scope>NUCLEOTIDE SEQUENCE</scope>
    <source>
        <strain evidence="4">ATCC 55366</strain>
    </source>
</reference>
<dbReference type="PROSITE" id="PS50110">
    <property type="entry name" value="RESPONSE_REGULATORY"/>
    <property type="match status" value="1"/>
</dbReference>
<evidence type="ECO:0000313" key="5">
    <source>
        <dbReference type="Proteomes" id="UP001223720"/>
    </source>
</evidence>
<feature type="domain" description="Response regulatory" evidence="3">
    <location>
        <begin position="1"/>
        <end position="115"/>
    </location>
</feature>
<organism evidence="4 5">
    <name type="scientific">Methylorubrum extorquens</name>
    <name type="common">Methylobacterium dichloromethanicum</name>
    <name type="synonym">Methylobacterium extorquens</name>
    <dbReference type="NCBI Taxonomy" id="408"/>
    <lineage>
        <taxon>Bacteria</taxon>
        <taxon>Pseudomonadati</taxon>
        <taxon>Pseudomonadota</taxon>
        <taxon>Alphaproteobacteria</taxon>
        <taxon>Hyphomicrobiales</taxon>
        <taxon>Methylobacteriaceae</taxon>
        <taxon>Methylorubrum</taxon>
    </lineage>
</organism>
<dbReference type="InterPro" id="IPR011006">
    <property type="entry name" value="CheY-like_superfamily"/>
</dbReference>
<proteinExistence type="predicted"/>
<dbReference type="Proteomes" id="UP001223720">
    <property type="component" value="Chromosome"/>
</dbReference>
<dbReference type="PANTHER" id="PTHR44591">
    <property type="entry name" value="STRESS RESPONSE REGULATOR PROTEIN 1"/>
    <property type="match status" value="1"/>
</dbReference>